<organism evidence="2 3">
    <name type="scientific">Alternaria alternata</name>
    <name type="common">Alternaria rot fungus</name>
    <name type="synonym">Torula alternata</name>
    <dbReference type="NCBI Taxonomy" id="5599"/>
    <lineage>
        <taxon>Eukaryota</taxon>
        <taxon>Fungi</taxon>
        <taxon>Dikarya</taxon>
        <taxon>Ascomycota</taxon>
        <taxon>Pezizomycotina</taxon>
        <taxon>Dothideomycetes</taxon>
        <taxon>Pleosporomycetidae</taxon>
        <taxon>Pleosporales</taxon>
        <taxon>Pleosporineae</taxon>
        <taxon>Pleosporaceae</taxon>
        <taxon>Alternaria</taxon>
        <taxon>Alternaria sect. Alternaria</taxon>
        <taxon>Alternaria alternata complex</taxon>
    </lineage>
</organism>
<feature type="region of interest" description="Disordered" evidence="1">
    <location>
        <begin position="1"/>
        <end position="92"/>
    </location>
</feature>
<dbReference type="Proteomes" id="UP000077248">
    <property type="component" value="Unassembled WGS sequence"/>
</dbReference>
<evidence type="ECO:0000313" key="2">
    <source>
        <dbReference type="EMBL" id="OAG18715.1"/>
    </source>
</evidence>
<dbReference type="EMBL" id="KV441483">
    <property type="protein sequence ID" value="OAG18715.1"/>
    <property type="molecule type" value="Genomic_DNA"/>
</dbReference>
<dbReference type="KEGG" id="aalt:CC77DRAFT_1010623"/>
<dbReference type="VEuPathDB" id="FungiDB:CC77DRAFT_1010623"/>
<gene>
    <name evidence="2" type="ORF">CC77DRAFT_1010623</name>
</gene>
<evidence type="ECO:0000256" key="1">
    <source>
        <dbReference type="SAM" id="MobiDB-lite"/>
    </source>
</evidence>
<protein>
    <submittedName>
        <fullName evidence="2">Uncharacterized protein</fullName>
    </submittedName>
</protein>
<feature type="compositionally biased region" description="Acidic residues" evidence="1">
    <location>
        <begin position="520"/>
        <end position="534"/>
    </location>
</feature>
<proteinExistence type="predicted"/>
<reference evidence="2 3" key="1">
    <citation type="submission" date="2016-05" db="EMBL/GenBank/DDBJ databases">
        <title>Comparative analysis of secretome profiles of manganese(II)-oxidizing ascomycete fungi.</title>
        <authorList>
            <consortium name="DOE Joint Genome Institute"/>
            <person name="Zeiner C.A."/>
            <person name="Purvine S.O."/>
            <person name="Zink E.M."/>
            <person name="Wu S."/>
            <person name="Pasa-Tolic L."/>
            <person name="Chaput D.L."/>
            <person name="Haridas S."/>
            <person name="Grigoriev I.V."/>
            <person name="Santelli C.M."/>
            <person name="Hansel C.M."/>
        </authorList>
    </citation>
    <scope>NUCLEOTIDE SEQUENCE [LARGE SCALE GENOMIC DNA]</scope>
    <source>
        <strain evidence="2 3">SRC1lrK2f</strain>
    </source>
</reference>
<sequence length="534" mass="59264">MLPKKNEPNGPTATRKRKCEKDDEIPKPKTSYRKLMPASEKPRRNPGATMVPDQHHTLGHGPVSRPQGLAAGPSPAINQEASGAPSFPRLMKPYGSRKEQEAREYISNLYRSGNMGPAVPSSGMISSQPPLPSSQNFDGFGVPTIWHPEYEGMFQESLRRVQGGFLSEPPSMFNLNMDGSYNGADFGWMTNMVAMNPPFFPHPDPLQNGQESAVTTPDTIFSSDHAPASFPGSYDGTIDPVILSSANEVPQNDDMTIPMNAAQAFNNTEEGGEEIGFNDLLPQIQEQQPQPQYQAQGIDLHQEGSYNQQPPTYAQSYAPGYIDSYPSQQQQPWSMPIHANGFPLAQPQSWYMPNYTYDPPQQQALSSYTPTFPSVPLQQQQALPPYAPPFPHIPLQQQQPLPLYAPSFPSAPLQQQQERHPCMSPYANRRPQQHRSAPQPPPWYQSSHASPTQFNNIVGHNIMLNHVPSLSSLSLLSRVPSLSVPYENPASPDIRQQNYLQQPQVETTSGQNEAAKEGEEFVIEDLVTEDTKEE</sequence>
<feature type="region of interest" description="Disordered" evidence="1">
    <location>
        <begin position="407"/>
        <end position="450"/>
    </location>
</feature>
<accession>A0A177DG43</accession>
<name>A0A177DG43_ALTAL</name>
<dbReference type="GeneID" id="29109254"/>
<keyword evidence="3" id="KW-1185">Reference proteome</keyword>
<dbReference type="RefSeq" id="XP_018384136.1">
    <property type="nucleotide sequence ID" value="XM_018523660.1"/>
</dbReference>
<dbReference type="AlphaFoldDB" id="A0A177DG43"/>
<feature type="compositionally biased region" description="Polar residues" evidence="1">
    <location>
        <begin position="494"/>
        <end position="512"/>
    </location>
</feature>
<evidence type="ECO:0000313" key="3">
    <source>
        <dbReference type="Proteomes" id="UP000077248"/>
    </source>
</evidence>
<feature type="region of interest" description="Disordered" evidence="1">
    <location>
        <begin position="487"/>
        <end position="534"/>
    </location>
</feature>